<proteinExistence type="predicted"/>
<evidence type="ECO:0000313" key="1">
    <source>
        <dbReference type="EMBL" id="KAH7855061.1"/>
    </source>
</evidence>
<sequence>MILYIQLERYPRTAFADRPLSIGVGGHRSSDYYSLGNGNVESAGQKYLWIGKRSEGKQTYPGMLDHLVAELYQLVLSPTWTLMGTDTREKFYFVTIESFLKVLFLKFKVY</sequence>
<comment type="caution">
    <text evidence="1">The sequence shown here is derived from an EMBL/GenBank/DDBJ whole genome shotgun (WGS) entry which is preliminary data.</text>
</comment>
<dbReference type="Proteomes" id="UP000828048">
    <property type="component" value="Chromosome 11"/>
</dbReference>
<protein>
    <submittedName>
        <fullName evidence="1">Uncharacterized protein</fullName>
    </submittedName>
</protein>
<name>A0ACB7YNY5_9ERIC</name>
<keyword evidence="2" id="KW-1185">Reference proteome</keyword>
<evidence type="ECO:0000313" key="2">
    <source>
        <dbReference type="Proteomes" id="UP000828048"/>
    </source>
</evidence>
<organism evidence="1 2">
    <name type="scientific">Vaccinium darrowii</name>
    <dbReference type="NCBI Taxonomy" id="229202"/>
    <lineage>
        <taxon>Eukaryota</taxon>
        <taxon>Viridiplantae</taxon>
        <taxon>Streptophyta</taxon>
        <taxon>Embryophyta</taxon>
        <taxon>Tracheophyta</taxon>
        <taxon>Spermatophyta</taxon>
        <taxon>Magnoliopsida</taxon>
        <taxon>eudicotyledons</taxon>
        <taxon>Gunneridae</taxon>
        <taxon>Pentapetalae</taxon>
        <taxon>asterids</taxon>
        <taxon>Ericales</taxon>
        <taxon>Ericaceae</taxon>
        <taxon>Vaccinioideae</taxon>
        <taxon>Vaccinieae</taxon>
        <taxon>Vaccinium</taxon>
    </lineage>
</organism>
<reference evidence="1 2" key="1">
    <citation type="journal article" date="2021" name="Hortic Res">
        <title>High-quality reference genome and annotation aids understanding of berry development for evergreen blueberry (Vaccinium darrowii).</title>
        <authorList>
            <person name="Yu J."/>
            <person name="Hulse-Kemp A.M."/>
            <person name="Babiker E."/>
            <person name="Staton M."/>
        </authorList>
    </citation>
    <scope>NUCLEOTIDE SEQUENCE [LARGE SCALE GENOMIC DNA]</scope>
    <source>
        <strain evidence="2">cv. NJ 8807/NJ 8810</strain>
        <tissue evidence="1">Young leaf</tissue>
    </source>
</reference>
<gene>
    <name evidence="1" type="ORF">Vadar_020828</name>
</gene>
<accession>A0ACB7YNY5</accession>
<dbReference type="EMBL" id="CM037161">
    <property type="protein sequence ID" value="KAH7855061.1"/>
    <property type="molecule type" value="Genomic_DNA"/>
</dbReference>